<keyword evidence="1" id="KW-0805">Transcription regulation</keyword>
<dbReference type="Proteomes" id="UP000544090">
    <property type="component" value="Unassembled WGS sequence"/>
</dbReference>
<accession>A0A7X6H9J4</accession>
<dbReference type="EMBL" id="JAAZSQ010000001">
    <property type="protein sequence ID" value="NKX52969.1"/>
    <property type="molecule type" value="Genomic_DNA"/>
</dbReference>
<name>A0A7X6H9J4_9MICC</name>
<dbReference type="InterPro" id="IPR011008">
    <property type="entry name" value="Dimeric_a/b-barrel"/>
</dbReference>
<dbReference type="GO" id="GO:0043565">
    <property type="term" value="F:sequence-specific DNA binding"/>
    <property type="evidence" value="ECO:0007669"/>
    <property type="project" value="InterPro"/>
</dbReference>
<dbReference type="SMART" id="SM00344">
    <property type="entry name" value="HTH_ASNC"/>
    <property type="match status" value="1"/>
</dbReference>
<dbReference type="InterPro" id="IPR036390">
    <property type="entry name" value="WH_DNA-bd_sf"/>
</dbReference>
<proteinExistence type="predicted"/>
<dbReference type="AlphaFoldDB" id="A0A7X6H9J4"/>
<comment type="caution">
    <text evidence="6">The sequence shown here is derived from an EMBL/GenBank/DDBJ whole genome shotgun (WGS) entry which is preliminary data.</text>
</comment>
<dbReference type="GO" id="GO:0005829">
    <property type="term" value="C:cytosol"/>
    <property type="evidence" value="ECO:0007669"/>
    <property type="project" value="TreeGrafter"/>
</dbReference>
<dbReference type="Pfam" id="PF13412">
    <property type="entry name" value="HTH_24"/>
    <property type="match status" value="1"/>
</dbReference>
<evidence type="ECO:0000256" key="1">
    <source>
        <dbReference type="ARBA" id="ARBA00023015"/>
    </source>
</evidence>
<feature type="domain" description="HTH asnC-type" evidence="5">
    <location>
        <begin position="26"/>
        <end position="87"/>
    </location>
</feature>
<dbReference type="InterPro" id="IPR000485">
    <property type="entry name" value="AsnC-type_HTH_dom"/>
</dbReference>
<dbReference type="InterPro" id="IPR019887">
    <property type="entry name" value="Tscrpt_reg_AsnC/Lrp_C"/>
</dbReference>
<dbReference type="PROSITE" id="PS50956">
    <property type="entry name" value="HTH_ASNC_2"/>
    <property type="match status" value="1"/>
</dbReference>
<dbReference type="Gene3D" id="1.10.10.10">
    <property type="entry name" value="Winged helix-like DNA-binding domain superfamily/Winged helix DNA-binding domain"/>
    <property type="match status" value="1"/>
</dbReference>
<dbReference type="SUPFAM" id="SSF46785">
    <property type="entry name" value="Winged helix' DNA-binding domain"/>
    <property type="match status" value="1"/>
</dbReference>
<evidence type="ECO:0000313" key="6">
    <source>
        <dbReference type="EMBL" id="NKX52969.1"/>
    </source>
</evidence>
<evidence type="ECO:0000256" key="2">
    <source>
        <dbReference type="ARBA" id="ARBA00023125"/>
    </source>
</evidence>
<dbReference type="PANTHER" id="PTHR30154:SF54">
    <property type="entry name" value="POSSIBLE TRANSCRIPTIONAL REGULATORY PROTEIN (PROBABLY LRP_ASNC-FAMILY)"/>
    <property type="match status" value="1"/>
</dbReference>
<dbReference type="Gene3D" id="3.30.70.920">
    <property type="match status" value="1"/>
</dbReference>
<dbReference type="GO" id="GO:0043200">
    <property type="term" value="P:response to amino acid"/>
    <property type="evidence" value="ECO:0007669"/>
    <property type="project" value="TreeGrafter"/>
</dbReference>
<dbReference type="SUPFAM" id="SSF54909">
    <property type="entry name" value="Dimeric alpha+beta barrel"/>
    <property type="match status" value="1"/>
</dbReference>
<evidence type="ECO:0000313" key="7">
    <source>
        <dbReference type="Proteomes" id="UP000544090"/>
    </source>
</evidence>
<dbReference type="PANTHER" id="PTHR30154">
    <property type="entry name" value="LEUCINE-RESPONSIVE REGULATORY PROTEIN"/>
    <property type="match status" value="1"/>
</dbReference>
<gene>
    <name evidence="6" type="ORF">HGG74_00160</name>
</gene>
<dbReference type="InterPro" id="IPR019888">
    <property type="entry name" value="Tscrpt_reg_AsnC-like"/>
</dbReference>
<evidence type="ECO:0000256" key="3">
    <source>
        <dbReference type="ARBA" id="ARBA00023163"/>
    </source>
</evidence>
<feature type="region of interest" description="Disordered" evidence="4">
    <location>
        <begin position="1"/>
        <end position="21"/>
    </location>
</feature>
<organism evidence="6 7">
    <name type="scientific">Arthrobacter mobilis</name>
    <dbReference type="NCBI Taxonomy" id="2724944"/>
    <lineage>
        <taxon>Bacteria</taxon>
        <taxon>Bacillati</taxon>
        <taxon>Actinomycetota</taxon>
        <taxon>Actinomycetes</taxon>
        <taxon>Micrococcales</taxon>
        <taxon>Micrococcaceae</taxon>
        <taxon>Arthrobacter</taxon>
    </lineage>
</organism>
<feature type="compositionally biased region" description="Basic and acidic residues" evidence="4">
    <location>
        <begin position="1"/>
        <end position="10"/>
    </location>
</feature>
<dbReference type="PRINTS" id="PR00033">
    <property type="entry name" value="HTHASNC"/>
</dbReference>
<dbReference type="Pfam" id="PF01037">
    <property type="entry name" value="AsnC_trans_reg"/>
    <property type="match status" value="1"/>
</dbReference>
<keyword evidence="3" id="KW-0804">Transcription</keyword>
<evidence type="ECO:0000256" key="4">
    <source>
        <dbReference type="SAM" id="MobiDB-lite"/>
    </source>
</evidence>
<keyword evidence="7" id="KW-1185">Reference proteome</keyword>
<reference evidence="6 7" key="1">
    <citation type="submission" date="2020-04" db="EMBL/GenBank/DDBJ databases">
        <title>Arthrobacter sp. nov.</title>
        <authorList>
            <person name="Liu S."/>
        </authorList>
    </citation>
    <scope>NUCLEOTIDE SEQUENCE [LARGE SCALE GENOMIC DNA]</scope>
    <source>
        <strain evidence="6 7">E918</strain>
    </source>
</reference>
<protein>
    <submittedName>
        <fullName evidence="6">Lrp/AsnC family transcriptional regulator</fullName>
    </submittedName>
</protein>
<sequence>MKDMTEDSERMPYGPVGPKEIRRPGLDATDRLILEILQADARTPNNAIAAAAGIAPSTCHSRIRALRERGVIRGFHADVDPAAVGRGLQALISIRLQAHARSNLGRFEDYLAGLPQVEAIFFVTGDRDFMIHVAVPDSSALRDLVANNLSVRPEVAGTNTTVIFDYVRPASGHSAGQASVQQ</sequence>
<evidence type="ECO:0000259" key="5">
    <source>
        <dbReference type="PROSITE" id="PS50956"/>
    </source>
</evidence>
<dbReference type="InterPro" id="IPR036388">
    <property type="entry name" value="WH-like_DNA-bd_sf"/>
</dbReference>
<keyword evidence="2" id="KW-0238">DNA-binding</keyword>